<dbReference type="RefSeq" id="XP_007683178.1">
    <property type="nucleotide sequence ID" value="XM_007684988.1"/>
</dbReference>
<dbReference type="eggNOG" id="ENOG502RZ77">
    <property type="taxonomic scope" value="Eukaryota"/>
</dbReference>
<name>W6ZK26_COCMI</name>
<feature type="domain" description="Heterokaryon incompatibility" evidence="1">
    <location>
        <begin position="233"/>
        <end position="377"/>
    </location>
</feature>
<dbReference type="Proteomes" id="UP000054032">
    <property type="component" value="Unassembled WGS sequence"/>
</dbReference>
<dbReference type="GeneID" id="19122108"/>
<dbReference type="PANTHER" id="PTHR33112:SF16">
    <property type="entry name" value="HETEROKARYON INCOMPATIBILITY DOMAIN-CONTAINING PROTEIN"/>
    <property type="match status" value="1"/>
</dbReference>
<dbReference type="Pfam" id="PF06985">
    <property type="entry name" value="HET"/>
    <property type="match status" value="1"/>
</dbReference>
<accession>W6ZK26</accession>
<evidence type="ECO:0000259" key="1">
    <source>
        <dbReference type="Pfam" id="PF06985"/>
    </source>
</evidence>
<dbReference type="AlphaFoldDB" id="W6ZK26"/>
<evidence type="ECO:0000313" key="3">
    <source>
        <dbReference type="Proteomes" id="UP000054032"/>
    </source>
</evidence>
<keyword evidence="3" id="KW-1185">Reference proteome</keyword>
<dbReference type="EMBL" id="KI963924">
    <property type="protein sequence ID" value="EUC50368.1"/>
    <property type="molecule type" value="Genomic_DNA"/>
</dbReference>
<dbReference type="STRING" id="930090.W6ZK26"/>
<proteinExistence type="predicted"/>
<reference evidence="2 3" key="1">
    <citation type="journal article" date="2013" name="PLoS Genet.">
        <title>Comparative genome structure, secondary metabolite, and effector coding capacity across Cochliobolus pathogens.</title>
        <authorList>
            <person name="Condon B.J."/>
            <person name="Leng Y."/>
            <person name="Wu D."/>
            <person name="Bushley K.E."/>
            <person name="Ohm R.A."/>
            <person name="Otillar R."/>
            <person name="Martin J."/>
            <person name="Schackwitz W."/>
            <person name="Grimwood J."/>
            <person name="MohdZainudin N."/>
            <person name="Xue C."/>
            <person name="Wang R."/>
            <person name="Manning V.A."/>
            <person name="Dhillon B."/>
            <person name="Tu Z.J."/>
            <person name="Steffenson B.J."/>
            <person name="Salamov A."/>
            <person name="Sun H."/>
            <person name="Lowry S."/>
            <person name="LaButti K."/>
            <person name="Han J."/>
            <person name="Copeland A."/>
            <person name="Lindquist E."/>
            <person name="Barry K."/>
            <person name="Schmutz J."/>
            <person name="Baker S.E."/>
            <person name="Ciuffetti L.M."/>
            <person name="Grigoriev I.V."/>
            <person name="Zhong S."/>
            <person name="Turgeon B.G."/>
        </authorList>
    </citation>
    <scope>NUCLEOTIDE SEQUENCE [LARGE SCALE GENOMIC DNA]</scope>
    <source>
        <strain evidence="2 3">ATCC 44560</strain>
    </source>
</reference>
<organism evidence="2 3">
    <name type="scientific">Bipolaris oryzae ATCC 44560</name>
    <dbReference type="NCBI Taxonomy" id="930090"/>
    <lineage>
        <taxon>Eukaryota</taxon>
        <taxon>Fungi</taxon>
        <taxon>Dikarya</taxon>
        <taxon>Ascomycota</taxon>
        <taxon>Pezizomycotina</taxon>
        <taxon>Dothideomycetes</taxon>
        <taxon>Pleosporomycetidae</taxon>
        <taxon>Pleosporales</taxon>
        <taxon>Pleosporineae</taxon>
        <taxon>Pleosporaceae</taxon>
        <taxon>Bipolaris</taxon>
    </lineage>
</organism>
<gene>
    <name evidence="2" type="ORF">COCMIDRAFT_32457</name>
</gene>
<dbReference type="KEGG" id="bor:COCMIDRAFT_32457"/>
<sequence length="669" mass="75212">MNNEDSFQPGEDLEVLNSSFPGLIHSCSFCNVQELDPSMERKREVNDDLLSGTLIRYRGSRIRDGALQGCAFFKDAFDSLQSILETHGHEQASDSPRFRPENWIHELYFSGYTDRLETARGTWRCAVGELQGDVRHPEQKEHSYSVLACEGNPAAESILIRPILHDFKRQESASWAKQRLYECEINHPDCAFPSSSFLPRRLLEINTSGEEKGMGVRVHLITSSELDTTTTKYAALSYCWGGPQEFQLNGGTKDMLKDGISASILPKTLRDAVQVTSNLGIRWIWIDSLCIRQDNPEDKATEVAQMHRIYASSFITLSASRASSCSQGFLHQCSLPAPGTTGYKLPFASPSGRLGSVILSSIQVNSPIDLRGWTFQEHLLARRNDTIQNLPSSLVSLLDQTYKMYKGIRAEDRNCRNWMDIVEHYTYRELSDESDRLPAISGIAQAWTQTSNDCYLAGLWKSHLPLGLLWSHEQPFRQDEFQAYLAPSWSWASTVGFVKWYNFMLTEVDPMLKVVSCTTQPAHSQAPYGAVQSGSLIVQGLIQQTVFNEAPELPTLVNEDNKYLDLDLADVHLDFWDETLASKVEGGRIFSLQICCFDETTNKGPSGLLLTTKDGKEFSRIGMFFFEPPQGCDVEELNDFEALLELSEGRKSVQRSAFRGSVPQGIKII</sequence>
<dbReference type="OrthoDB" id="3688936at2759"/>
<evidence type="ECO:0000313" key="2">
    <source>
        <dbReference type="EMBL" id="EUC50368.1"/>
    </source>
</evidence>
<dbReference type="InterPro" id="IPR010730">
    <property type="entry name" value="HET"/>
</dbReference>
<dbReference type="PANTHER" id="PTHR33112">
    <property type="entry name" value="DOMAIN PROTEIN, PUTATIVE-RELATED"/>
    <property type="match status" value="1"/>
</dbReference>
<protein>
    <recommendedName>
        <fullName evidence="1">Heterokaryon incompatibility domain-containing protein</fullName>
    </recommendedName>
</protein>
<dbReference type="HOGENOM" id="CLU_002639_6_2_1"/>